<gene>
    <name evidence="1" type="primary">boxC</name>
    <name evidence="1" type="ORF">D5400_06465</name>
</gene>
<dbReference type="InterPro" id="IPR017633">
    <property type="entry name" value="Benz-CoA_dihydrodiol_lyase"/>
</dbReference>
<dbReference type="GO" id="GO:0016829">
    <property type="term" value="F:lyase activity"/>
    <property type="evidence" value="ECO:0007669"/>
    <property type="project" value="UniProtKB-KW"/>
</dbReference>
<protein>
    <submittedName>
        <fullName evidence="1">2,3-epoxybenzoyl-CoA dihydrolase</fullName>
        <ecNumber evidence="1">4.1.2.44</ecNumber>
    </submittedName>
</protein>
<dbReference type="PANTHER" id="PTHR11941:SF54">
    <property type="entry name" value="ENOYL-COA HYDRATASE, MITOCHONDRIAL"/>
    <property type="match status" value="1"/>
</dbReference>
<keyword evidence="1" id="KW-0378">Hydrolase</keyword>
<dbReference type="SUPFAM" id="SSF52096">
    <property type="entry name" value="ClpP/crotonase"/>
    <property type="match status" value="2"/>
</dbReference>
<keyword evidence="2" id="KW-1185">Reference proteome</keyword>
<keyword evidence="1" id="KW-0456">Lyase</keyword>
<dbReference type="EC" id="4.1.2.44" evidence="1"/>
<reference evidence="1 2" key="1">
    <citation type="submission" date="2018-09" db="EMBL/GenBank/DDBJ databases">
        <title>Marinorhizobium profundi gen. nov., sp. nov., isolated from a deep-sea sediment sample from the New Britain Trench and proposal of Marinorhizobiaceae fam. nov. in the order Rhizobiales of the class Alphaproteobacteria.</title>
        <authorList>
            <person name="Cao J."/>
        </authorList>
    </citation>
    <scope>NUCLEOTIDE SEQUENCE [LARGE SCALE GENOMIC DNA]</scope>
    <source>
        <strain evidence="1 2">WS11</strain>
    </source>
</reference>
<dbReference type="KEGG" id="abaw:D5400_06465"/>
<dbReference type="OrthoDB" id="7234377at2"/>
<organism evidence="1 2">
    <name type="scientific">Georhizobium profundi</name>
    <dbReference type="NCBI Taxonomy" id="2341112"/>
    <lineage>
        <taxon>Bacteria</taxon>
        <taxon>Pseudomonadati</taxon>
        <taxon>Pseudomonadota</taxon>
        <taxon>Alphaproteobacteria</taxon>
        <taxon>Hyphomicrobiales</taxon>
        <taxon>Rhizobiaceae</taxon>
        <taxon>Georhizobium</taxon>
    </lineage>
</organism>
<evidence type="ECO:0000313" key="2">
    <source>
        <dbReference type="Proteomes" id="UP000268192"/>
    </source>
</evidence>
<dbReference type="PANTHER" id="PTHR11941">
    <property type="entry name" value="ENOYL-COA HYDRATASE-RELATED"/>
    <property type="match status" value="1"/>
</dbReference>
<name>A0A3S9B200_9HYPH</name>
<evidence type="ECO:0000313" key="1">
    <source>
        <dbReference type="EMBL" id="AZN70968.1"/>
    </source>
</evidence>
<sequence>MSKRIDFQVDPESYRHWRVEYEGDVAKLYMDVDEKGGLFEGYDLKLNSYDLGVDIELADIVQRMRFEHPEVKAIVLQSGKDRVFCAGANIRMLGSATHAHKVNFCKFTNETRNTFEAAGRESGQHYICAVKGACAGGGYELALACDHIMLVDDGASNVALPEVPLLAVLPGTGGLTRVTDKRKVRRDLADVFCSIEEGVKGKRAVDWNLVDEIVAKSKFEETISERASEFAGKSRRAAAEKGVKLTPLNRTFNDDGGVTYSTVEVDLDRTKGIVTITINGPDGQAPKDAADLLAQGADAWILRAARELDDAILHLRLNELELGTWVIRSQGDPAAVLAHEKVLTDNADHWLANEILLYWKRVLKRVDVTSRSLVALVEPGSCFAGVLAELLFAVDRSYMAEGDFEGDNRHVASITLSDANFGPFPMANDLTRLQTRFLGEPSKVDEAKARISEPLEAFDANELGLVTYCFDDIDWEDEVRIFLEERASFSPDAMTGMEANLRFPGPETMETRIFGRLTAWQNWIFQRPNAVGENGALQRYGTGIRGDYDMRRV</sequence>
<dbReference type="Gene3D" id="3.90.226.10">
    <property type="entry name" value="2-enoyl-CoA Hydratase, Chain A, domain 1"/>
    <property type="match status" value="2"/>
</dbReference>
<dbReference type="GO" id="GO:0006635">
    <property type="term" value="P:fatty acid beta-oxidation"/>
    <property type="evidence" value="ECO:0007669"/>
    <property type="project" value="TreeGrafter"/>
</dbReference>
<dbReference type="NCBIfam" id="TIGR03222">
    <property type="entry name" value="benzo_boxC"/>
    <property type="match status" value="1"/>
</dbReference>
<proteinExistence type="predicted"/>
<dbReference type="Pfam" id="PF00378">
    <property type="entry name" value="ECH_1"/>
    <property type="match status" value="1"/>
</dbReference>
<accession>A0A3S9B200</accession>
<dbReference type="Proteomes" id="UP000268192">
    <property type="component" value="Chromosome"/>
</dbReference>
<dbReference type="CDD" id="cd06558">
    <property type="entry name" value="crotonase-like"/>
    <property type="match status" value="1"/>
</dbReference>
<dbReference type="GO" id="GO:0016787">
    <property type="term" value="F:hydrolase activity"/>
    <property type="evidence" value="ECO:0007669"/>
    <property type="project" value="UniProtKB-KW"/>
</dbReference>
<dbReference type="InterPro" id="IPR001753">
    <property type="entry name" value="Enoyl-CoA_hydra/iso"/>
</dbReference>
<dbReference type="InterPro" id="IPR029045">
    <property type="entry name" value="ClpP/crotonase-like_dom_sf"/>
</dbReference>
<dbReference type="AlphaFoldDB" id="A0A3S9B200"/>
<dbReference type="RefSeq" id="WP_126008760.1">
    <property type="nucleotide sequence ID" value="NZ_CP032509.1"/>
</dbReference>
<dbReference type="EMBL" id="CP032509">
    <property type="protein sequence ID" value="AZN70968.1"/>
    <property type="molecule type" value="Genomic_DNA"/>
</dbReference>